<feature type="compositionally biased region" description="Basic and acidic residues" evidence="1">
    <location>
        <begin position="82"/>
        <end position="95"/>
    </location>
</feature>
<dbReference type="GO" id="GO:0005721">
    <property type="term" value="C:pericentric heterochromatin"/>
    <property type="evidence" value="ECO:0000318"/>
    <property type="project" value="GO_Central"/>
</dbReference>
<dbReference type="InterPro" id="IPR000953">
    <property type="entry name" value="Chromo/chromo_shadow_dom"/>
</dbReference>
<dbReference type="OMA" id="YIFMGRE"/>
<feature type="domain" description="Chromo" evidence="2">
    <location>
        <begin position="133"/>
        <end position="193"/>
    </location>
</feature>
<dbReference type="Gene3D" id="2.60.120.650">
    <property type="entry name" value="Cupin"/>
    <property type="match status" value="2"/>
</dbReference>
<proteinExistence type="predicted"/>
<dbReference type="GeneID" id="7445664"/>
<dbReference type="CDD" id="cd00024">
    <property type="entry name" value="CD_CSD"/>
    <property type="match status" value="1"/>
</dbReference>
<dbReference type="InterPro" id="IPR016197">
    <property type="entry name" value="Chromo-like_dom_sf"/>
</dbReference>
<sequence length="960" mass="107082">MSSKRTSSRVTDVESKDDVDASQRTKRMELYARAAQRKSERATKQRPSASSMSSNDEGKQKARGSSSKQSIKQVRNKRHHQQTKEAKRAEEEEARKRARKSKLPSEVAQHPGNVIAEAEVAVGKATRIEDFFWEVEAVIGKKYTKQGVRYLIRWKGCGEEGDTWEPISNLCDTAYAAAKEFDKKKELQEKKWEKGEKALFGDGDEKIVSTGEEETSDNAAVVALGNTADAVDAVFGESADHQNNIDVDDEKKDRKMASVAEDEEDDLWDWTNKDKVVFHEVERIDVNSPDAGKLVTNARTNGTPVVLVGHLGWAQFATRWLTKVESEEKNNAAADEVKKDNPKTIDEEEVVDTSTTLTATSTELESNTTDHDEKKLASVDPDINAYETGNDAIAINAVGAAVAAGTNANVGTATAATQKNTITTDDVGAVVADTAANVNVEVGLCNDSKGASKRQSESQLLDLSRQNYKLDVEKMLQDIGEEDVPVIRRYYNEVKPIHGHISASKFLTTCWPNSQVAPAKKQGNFYLHQWQFPLSDTAGRKLCHQNNPLPKGIMGDDLLKYWLDLPQCKHDSPLQYIFMGREDTLSKLHKDPASLDDPDTHRFPLISQARIWRTTIKPGEILLIPNGTYHQCRNVTPCLSYSRFHLDTLNLLPFVLSLATGDAPEIDHEEVLWNLTTSLITLLDDVEKETRGRMKRGLSTDDLLTNEVVEAVNTLMTLRHIVREVARRHEVRTMVKALFTSKDFNQLVEDIDVCLHDFRYRKAKVVPMLKVKKAKSLTNTLARGGGKGAIKRDLSKFEVDGRPIVAFNSGLEVNYMSLNDSVIRKHYPLIHELEANDKIVVRLQQKCCKADVIEIVSNTRFVYLSFEEYPLIYDEYQPSNLVRFPNGDEIPPDGIKPGLVVIDISNSNEYKAVIKSVEDGPMAKVTLHSCLQIDAESTRRQPTKQSLSSAAKSAGSSAED</sequence>
<dbReference type="SUPFAM" id="SSF54160">
    <property type="entry name" value="Chromo domain-like"/>
    <property type="match status" value="1"/>
</dbReference>
<protein>
    <recommendedName>
        <fullName evidence="6">Chromo domain-containing protein</fullName>
    </recommendedName>
</protein>
<feature type="region of interest" description="Disordered" evidence="1">
    <location>
        <begin position="326"/>
        <end position="373"/>
    </location>
</feature>
<gene>
    <name evidence="4" type="ORF">THAPSDRAFT_1863</name>
</gene>
<feature type="compositionally biased region" description="Polar residues" evidence="1">
    <location>
        <begin position="45"/>
        <end position="55"/>
    </location>
</feature>
<dbReference type="AlphaFoldDB" id="B8BS54"/>
<evidence type="ECO:0000313" key="5">
    <source>
        <dbReference type="Proteomes" id="UP000001449"/>
    </source>
</evidence>
<keyword evidence="5" id="KW-1185">Reference proteome</keyword>
<dbReference type="HOGENOM" id="CLU_307881_0_0_1"/>
<organism evidence="4 5">
    <name type="scientific">Thalassiosira pseudonana</name>
    <name type="common">Marine diatom</name>
    <name type="synonym">Cyclotella nana</name>
    <dbReference type="NCBI Taxonomy" id="35128"/>
    <lineage>
        <taxon>Eukaryota</taxon>
        <taxon>Sar</taxon>
        <taxon>Stramenopiles</taxon>
        <taxon>Ochrophyta</taxon>
        <taxon>Bacillariophyta</taxon>
        <taxon>Coscinodiscophyceae</taxon>
        <taxon>Thalassiosirophycidae</taxon>
        <taxon>Thalassiosirales</taxon>
        <taxon>Thalassiosiraceae</taxon>
        <taxon>Thalassiosira</taxon>
    </lineage>
</organism>
<name>B8BS54_THAPS</name>
<feature type="region of interest" description="Disordered" evidence="1">
    <location>
        <begin position="936"/>
        <end position="960"/>
    </location>
</feature>
<feature type="compositionally biased region" description="Basic and acidic residues" evidence="1">
    <location>
        <begin position="326"/>
        <end position="345"/>
    </location>
</feature>
<dbReference type="STRING" id="35128.B8BS54"/>
<evidence type="ECO:0000313" key="4">
    <source>
        <dbReference type="EMBL" id="EED96661.1"/>
    </source>
</evidence>
<dbReference type="SUPFAM" id="SSF51197">
    <property type="entry name" value="Clavaminate synthase-like"/>
    <property type="match status" value="1"/>
</dbReference>
<evidence type="ECO:0000259" key="3">
    <source>
        <dbReference type="PROSITE" id="PS51184"/>
    </source>
</evidence>
<evidence type="ECO:0008006" key="6">
    <source>
        <dbReference type="Google" id="ProtNLM"/>
    </source>
</evidence>
<dbReference type="InParanoid" id="B8BS54"/>
<feature type="domain" description="JmjC" evidence="3">
    <location>
        <begin position="455"/>
        <end position="662"/>
    </location>
</feature>
<dbReference type="GO" id="GO:0031507">
    <property type="term" value="P:heterochromatin formation"/>
    <property type="evidence" value="ECO:0000318"/>
    <property type="project" value="GO_Central"/>
</dbReference>
<feature type="compositionally biased region" description="Basic and acidic residues" evidence="1">
    <location>
        <begin position="11"/>
        <end position="30"/>
    </location>
</feature>
<dbReference type="GO" id="GO:0003682">
    <property type="term" value="F:chromatin binding"/>
    <property type="evidence" value="ECO:0000318"/>
    <property type="project" value="GO_Central"/>
</dbReference>
<reference evidence="4 5" key="2">
    <citation type="journal article" date="2008" name="Nature">
        <title>The Phaeodactylum genome reveals the evolutionary history of diatom genomes.</title>
        <authorList>
            <person name="Bowler C."/>
            <person name="Allen A.E."/>
            <person name="Badger J.H."/>
            <person name="Grimwood J."/>
            <person name="Jabbari K."/>
            <person name="Kuo A."/>
            <person name="Maheswari U."/>
            <person name="Martens C."/>
            <person name="Maumus F."/>
            <person name="Otillar R.P."/>
            <person name="Rayko E."/>
            <person name="Salamov A."/>
            <person name="Vandepoele K."/>
            <person name="Beszteri B."/>
            <person name="Gruber A."/>
            <person name="Heijde M."/>
            <person name="Katinka M."/>
            <person name="Mock T."/>
            <person name="Valentin K."/>
            <person name="Verret F."/>
            <person name="Berges J.A."/>
            <person name="Brownlee C."/>
            <person name="Cadoret J.P."/>
            <person name="Chiovitti A."/>
            <person name="Choi C.J."/>
            <person name="Coesel S."/>
            <person name="De Martino A."/>
            <person name="Detter J.C."/>
            <person name="Durkin C."/>
            <person name="Falciatore A."/>
            <person name="Fournet J."/>
            <person name="Haruta M."/>
            <person name="Huysman M.J."/>
            <person name="Jenkins B.D."/>
            <person name="Jiroutova K."/>
            <person name="Jorgensen R.E."/>
            <person name="Joubert Y."/>
            <person name="Kaplan A."/>
            <person name="Kroger N."/>
            <person name="Kroth P.G."/>
            <person name="La Roche J."/>
            <person name="Lindquist E."/>
            <person name="Lommer M."/>
            <person name="Martin-Jezequel V."/>
            <person name="Lopez P.J."/>
            <person name="Lucas S."/>
            <person name="Mangogna M."/>
            <person name="McGinnis K."/>
            <person name="Medlin L.K."/>
            <person name="Montsant A."/>
            <person name="Oudot-Le Secq M.P."/>
            <person name="Napoli C."/>
            <person name="Obornik M."/>
            <person name="Parker M.S."/>
            <person name="Petit J.L."/>
            <person name="Porcel B.M."/>
            <person name="Poulsen N."/>
            <person name="Robison M."/>
            <person name="Rychlewski L."/>
            <person name="Rynearson T.A."/>
            <person name="Schmutz J."/>
            <person name="Shapiro H."/>
            <person name="Siaut M."/>
            <person name="Stanley M."/>
            <person name="Sussman M.R."/>
            <person name="Taylor A.R."/>
            <person name="Vardi A."/>
            <person name="von Dassow P."/>
            <person name="Vyverman W."/>
            <person name="Willis A."/>
            <person name="Wyrwicz L.S."/>
            <person name="Rokhsar D.S."/>
            <person name="Weissenbach J."/>
            <person name="Armbrust E.V."/>
            <person name="Green B.R."/>
            <person name="Van de Peer Y."/>
            <person name="Grigoriev I.V."/>
        </authorList>
    </citation>
    <scope>NUCLEOTIDE SEQUENCE [LARGE SCALE GENOMIC DNA]</scope>
    <source>
        <strain evidence="4 5">CCMP1335</strain>
    </source>
</reference>
<dbReference type="PaxDb" id="35128-Thaps1863"/>
<feature type="compositionally biased region" description="Low complexity" evidence="1">
    <location>
        <begin position="946"/>
        <end position="960"/>
    </location>
</feature>
<dbReference type="InterPro" id="IPR003347">
    <property type="entry name" value="JmjC_dom"/>
</dbReference>
<dbReference type="eggNOG" id="ENOG502QRHI">
    <property type="taxonomic scope" value="Eukaryota"/>
</dbReference>
<dbReference type="Proteomes" id="UP000001449">
    <property type="component" value="Chromosome 1"/>
</dbReference>
<dbReference type="Pfam" id="PF00385">
    <property type="entry name" value="Chromo"/>
    <property type="match status" value="1"/>
</dbReference>
<dbReference type="InterPro" id="IPR023780">
    <property type="entry name" value="Chromo_domain"/>
</dbReference>
<dbReference type="PROSITE" id="PS51184">
    <property type="entry name" value="JMJC"/>
    <property type="match status" value="1"/>
</dbReference>
<dbReference type="RefSeq" id="XP_002287020.1">
    <property type="nucleotide sequence ID" value="XM_002286984.1"/>
</dbReference>
<dbReference type="KEGG" id="tps:THAPSDRAFT_1863"/>
<dbReference type="EMBL" id="CM000638">
    <property type="protein sequence ID" value="EED96661.1"/>
    <property type="molecule type" value="Genomic_DNA"/>
</dbReference>
<dbReference type="PROSITE" id="PS50013">
    <property type="entry name" value="CHROMO_2"/>
    <property type="match status" value="1"/>
</dbReference>
<feature type="compositionally biased region" description="Low complexity" evidence="1">
    <location>
        <begin position="353"/>
        <end position="367"/>
    </location>
</feature>
<evidence type="ECO:0000256" key="1">
    <source>
        <dbReference type="SAM" id="MobiDB-lite"/>
    </source>
</evidence>
<feature type="compositionally biased region" description="Polar residues" evidence="1">
    <location>
        <begin position="63"/>
        <end position="73"/>
    </location>
</feature>
<accession>B8BS54</accession>
<feature type="region of interest" description="Disordered" evidence="1">
    <location>
        <begin position="1"/>
        <end position="109"/>
    </location>
</feature>
<dbReference type="Gene3D" id="2.40.50.40">
    <property type="match status" value="1"/>
</dbReference>
<reference evidence="4 5" key="1">
    <citation type="journal article" date="2004" name="Science">
        <title>The genome of the diatom Thalassiosira pseudonana: ecology, evolution, and metabolism.</title>
        <authorList>
            <person name="Armbrust E.V."/>
            <person name="Berges J.A."/>
            <person name="Bowler C."/>
            <person name="Green B.R."/>
            <person name="Martinez D."/>
            <person name="Putnam N.H."/>
            <person name="Zhou S."/>
            <person name="Allen A.E."/>
            <person name="Apt K.E."/>
            <person name="Bechner M."/>
            <person name="Brzezinski M.A."/>
            <person name="Chaal B.K."/>
            <person name="Chiovitti A."/>
            <person name="Davis A.K."/>
            <person name="Demarest M.S."/>
            <person name="Detter J.C."/>
            <person name="Glavina T."/>
            <person name="Goodstein D."/>
            <person name="Hadi M.Z."/>
            <person name="Hellsten U."/>
            <person name="Hildebrand M."/>
            <person name="Jenkins B.D."/>
            <person name="Jurka J."/>
            <person name="Kapitonov V.V."/>
            <person name="Kroger N."/>
            <person name="Lau W.W."/>
            <person name="Lane T.W."/>
            <person name="Larimer F.W."/>
            <person name="Lippmeier J.C."/>
            <person name="Lucas S."/>
            <person name="Medina M."/>
            <person name="Montsant A."/>
            <person name="Obornik M."/>
            <person name="Parker M.S."/>
            <person name="Palenik B."/>
            <person name="Pazour G.J."/>
            <person name="Richardson P.M."/>
            <person name="Rynearson T.A."/>
            <person name="Saito M.A."/>
            <person name="Schwartz D.C."/>
            <person name="Thamatrakoln K."/>
            <person name="Valentin K."/>
            <person name="Vardi A."/>
            <person name="Wilkerson F.P."/>
            <person name="Rokhsar D.S."/>
        </authorList>
    </citation>
    <scope>NUCLEOTIDE SEQUENCE [LARGE SCALE GENOMIC DNA]</scope>
    <source>
        <strain evidence="4 5">CCMP1335</strain>
    </source>
</reference>
<feature type="compositionally biased region" description="Polar residues" evidence="1">
    <location>
        <begin position="1"/>
        <end position="10"/>
    </location>
</feature>
<evidence type="ECO:0000259" key="2">
    <source>
        <dbReference type="PROSITE" id="PS50013"/>
    </source>
</evidence>
<dbReference type="SMART" id="SM00298">
    <property type="entry name" value="CHROMO"/>
    <property type="match status" value="1"/>
</dbReference>